<protein>
    <submittedName>
        <fullName evidence="4">CHAT domain-containing protein</fullName>
    </submittedName>
</protein>
<dbReference type="PANTHER" id="PTHR10098:SF108">
    <property type="entry name" value="TETRATRICOPEPTIDE REPEAT PROTEIN 28"/>
    <property type="match status" value="1"/>
</dbReference>
<evidence type="ECO:0000259" key="3">
    <source>
        <dbReference type="Pfam" id="PF12770"/>
    </source>
</evidence>
<dbReference type="Gene3D" id="1.25.40.10">
    <property type="entry name" value="Tetratricopeptide repeat domain"/>
    <property type="match status" value="1"/>
</dbReference>
<dbReference type="PANTHER" id="PTHR10098">
    <property type="entry name" value="RAPSYN-RELATED"/>
    <property type="match status" value="1"/>
</dbReference>
<evidence type="ECO:0000256" key="1">
    <source>
        <dbReference type="SAM" id="MobiDB-lite"/>
    </source>
</evidence>
<dbReference type="EMBL" id="JASZZN010000012">
    <property type="protein sequence ID" value="MDM4017198.1"/>
    <property type="molecule type" value="Genomic_DNA"/>
</dbReference>
<reference evidence="4 5" key="1">
    <citation type="submission" date="2023-06" db="EMBL/GenBank/DDBJ databases">
        <title>Roseiconus lacunae JC819 isolated from Gulf of Mannar region, Tamil Nadu.</title>
        <authorList>
            <person name="Pk S."/>
            <person name="Ch S."/>
            <person name="Ch V.R."/>
        </authorList>
    </citation>
    <scope>NUCLEOTIDE SEQUENCE [LARGE SCALE GENOMIC DNA]</scope>
    <source>
        <strain evidence="4 5">JC819</strain>
    </source>
</reference>
<comment type="caution">
    <text evidence="4">The sequence shown here is derived from an EMBL/GenBank/DDBJ whole genome shotgun (WGS) entry which is preliminary data.</text>
</comment>
<proteinExistence type="predicted"/>
<dbReference type="SUPFAM" id="SSF48452">
    <property type="entry name" value="TPR-like"/>
    <property type="match status" value="1"/>
</dbReference>
<accession>A0ABT7PLJ5</accession>
<gene>
    <name evidence="4" type="ORF">QTN89_17260</name>
</gene>
<evidence type="ECO:0000256" key="2">
    <source>
        <dbReference type="SAM" id="SignalP"/>
    </source>
</evidence>
<dbReference type="Pfam" id="PF12770">
    <property type="entry name" value="CHAT"/>
    <property type="match status" value="1"/>
</dbReference>
<feature type="region of interest" description="Disordered" evidence="1">
    <location>
        <begin position="521"/>
        <end position="545"/>
    </location>
</feature>
<dbReference type="Proteomes" id="UP001239462">
    <property type="component" value="Unassembled WGS sequence"/>
</dbReference>
<keyword evidence="5" id="KW-1185">Reference proteome</keyword>
<sequence length="839" mass="90560">MYRPLVVSLLVLCSGWLTPAVAQEATIDATIKAVRGSVDSATLATLLSASAEQHVMAQRWQLASERVDEAIGLAIKNDDENALKSSLMTAGKILNHLRGDAGNEFYLSLLKKVGDKPKLRVTVLKTLGQQLLSSGDVVASIGALQAAYAEVKSSSPNSEEAFWVGYQYGQACVLGRLFDLGLPALKEARMLAIELGRNDLASYTNLPIGNACLTTGEYELAEDVFSKQLQLAIESGEQAAIDQAIFGAVSVLLRRQKLETVESLLNKALAGGDEADDANRLAGKSMAQTQMAQLAIANGNPGHAAEWADKTAASKIAMFPFLMRFSVGAQSAMMDRLAAAAFYQQAGNSDAAIEAADLAEKGYQHAVRQAQSLAKQGIGNLDATLTAYSEIPSSLSAIRQQILVDANRSHDALIESERGRSQAQIDAMRRNFELAPDDTATLTLEQIRELARQENCTFVEYSVIHPLDYFTRTALGSRYAISRSNKLFIWVIQPSGEIQFKQVTLDRDLSDLVKQARDVVYPPKPQHSNNTNNTKKKQTALGAADAATEGPDAVQRLSRILIAPIENWLPEQADQEVVVVPHRELFAIPFAALTKSNGDRLIQQHTIVHAASIGAYKLSASRRGTAGKLKFDDILVVGNPKMPSYQSRPDKPAVPLSELPGAEREAKAIAQMLGITPLLGELAKESEVRSRMKLAPVIHLASHGLLEGENVLSQPYLSAIALTPDEKENGFLTVSEIMRMSLEADMTVLSACDSGRGKISGEGVVGLSRGYLSAGVPTVVVSLWPVNDQATAFLMVHFYDALKKGATKSAALRAAMLATREKFDSPKLWAPFTLYGVGH</sequence>
<feature type="chain" id="PRO_5045133491" evidence="2">
    <location>
        <begin position="23"/>
        <end position="839"/>
    </location>
</feature>
<feature type="domain" description="CHAT" evidence="3">
    <location>
        <begin position="554"/>
        <end position="836"/>
    </location>
</feature>
<dbReference type="InterPro" id="IPR011990">
    <property type="entry name" value="TPR-like_helical_dom_sf"/>
</dbReference>
<name>A0ABT7PLJ5_9BACT</name>
<dbReference type="RefSeq" id="WP_289164656.1">
    <property type="nucleotide sequence ID" value="NZ_JASZZN010000012.1"/>
</dbReference>
<feature type="signal peptide" evidence="2">
    <location>
        <begin position="1"/>
        <end position="22"/>
    </location>
</feature>
<dbReference type="InterPro" id="IPR024983">
    <property type="entry name" value="CHAT_dom"/>
</dbReference>
<keyword evidence="2" id="KW-0732">Signal</keyword>
<evidence type="ECO:0000313" key="5">
    <source>
        <dbReference type="Proteomes" id="UP001239462"/>
    </source>
</evidence>
<evidence type="ECO:0000313" key="4">
    <source>
        <dbReference type="EMBL" id="MDM4017198.1"/>
    </source>
</evidence>
<organism evidence="4 5">
    <name type="scientific">Roseiconus lacunae</name>
    <dbReference type="NCBI Taxonomy" id="2605694"/>
    <lineage>
        <taxon>Bacteria</taxon>
        <taxon>Pseudomonadati</taxon>
        <taxon>Planctomycetota</taxon>
        <taxon>Planctomycetia</taxon>
        <taxon>Pirellulales</taxon>
        <taxon>Pirellulaceae</taxon>
        <taxon>Roseiconus</taxon>
    </lineage>
</organism>